<gene>
    <name evidence="2" type="ORF">GGR88_002017</name>
</gene>
<proteinExistence type="predicted"/>
<dbReference type="Gene3D" id="3.30.1460.30">
    <property type="entry name" value="YgaC/TfoX-N like chaperone"/>
    <property type="match status" value="1"/>
</dbReference>
<accession>A0ABX0XM93</accession>
<dbReference type="SUPFAM" id="SSF159894">
    <property type="entry name" value="YgaC/TfoX-N like"/>
    <property type="match status" value="1"/>
</dbReference>
<dbReference type="Pfam" id="PF04993">
    <property type="entry name" value="TfoX_N"/>
    <property type="match status" value="1"/>
</dbReference>
<comment type="caution">
    <text evidence="2">The sequence shown here is derived from an EMBL/GenBank/DDBJ whole genome shotgun (WGS) entry which is preliminary data.</text>
</comment>
<protein>
    <submittedName>
        <fullName evidence="2">DNA transformation protein</fullName>
    </submittedName>
</protein>
<name>A0ABX0XM93_9SPHN</name>
<evidence type="ECO:0000259" key="1">
    <source>
        <dbReference type="Pfam" id="PF04993"/>
    </source>
</evidence>
<dbReference type="EMBL" id="JAATJE010000002">
    <property type="protein sequence ID" value="NJC34503.1"/>
    <property type="molecule type" value="Genomic_DNA"/>
</dbReference>
<reference evidence="2 3" key="1">
    <citation type="submission" date="2020-03" db="EMBL/GenBank/DDBJ databases">
        <title>Genomic Encyclopedia of Type Strains, Phase IV (KMG-IV): sequencing the most valuable type-strain genomes for metagenomic binning, comparative biology and taxonomic classification.</title>
        <authorList>
            <person name="Goeker M."/>
        </authorList>
    </citation>
    <scope>NUCLEOTIDE SEQUENCE [LARGE SCALE GENOMIC DNA]</scope>
    <source>
        <strain evidence="2 3">DSM 27651</strain>
    </source>
</reference>
<evidence type="ECO:0000313" key="2">
    <source>
        <dbReference type="EMBL" id="NJC34503.1"/>
    </source>
</evidence>
<dbReference type="RefSeq" id="WP_167954576.1">
    <property type="nucleotide sequence ID" value="NZ_JAATJE010000002.1"/>
</dbReference>
<sequence length="110" mass="12242">MSLDTGLIEWVAEAMAPLGSVTHRRMMGGATLYLDGTVFAIVALDALWFKADAQSDAVWDEAGAERFSVVDKNGRQMTMNYRRAPDECLDDADAMRRWGLMGRDAGLRKR</sequence>
<organism evidence="2 3">
    <name type="scientific">Sphingomonas jejuensis</name>
    <dbReference type="NCBI Taxonomy" id="904715"/>
    <lineage>
        <taxon>Bacteria</taxon>
        <taxon>Pseudomonadati</taxon>
        <taxon>Pseudomonadota</taxon>
        <taxon>Alphaproteobacteria</taxon>
        <taxon>Sphingomonadales</taxon>
        <taxon>Sphingomonadaceae</taxon>
        <taxon>Sphingomonas</taxon>
    </lineage>
</organism>
<feature type="domain" description="TfoX N-terminal" evidence="1">
    <location>
        <begin position="13"/>
        <end position="98"/>
    </location>
</feature>
<dbReference type="Proteomes" id="UP000734218">
    <property type="component" value="Unassembled WGS sequence"/>
</dbReference>
<keyword evidence="3" id="KW-1185">Reference proteome</keyword>
<evidence type="ECO:0000313" key="3">
    <source>
        <dbReference type="Proteomes" id="UP000734218"/>
    </source>
</evidence>
<dbReference type="InterPro" id="IPR007076">
    <property type="entry name" value="TfoX_N"/>
</dbReference>